<comment type="subcellular location">
    <subcellularLocation>
        <location evidence="2">Mitochondrion inner membrane</location>
        <topology evidence="2">Multi-pass membrane protein</topology>
    </subcellularLocation>
</comment>
<keyword evidence="5" id="KW-0999">Mitochondrion inner membrane</keyword>
<dbReference type="PANTHER" id="PTHR15099">
    <property type="entry name" value="PROTEIN PM1"/>
    <property type="match status" value="1"/>
</dbReference>
<proteinExistence type="inferred from homology"/>
<dbReference type="STRING" id="10228.B3RMS8"/>
<reference evidence="9 10" key="1">
    <citation type="journal article" date="2008" name="Nature">
        <title>The Trichoplax genome and the nature of placozoans.</title>
        <authorList>
            <person name="Srivastava M."/>
            <person name="Begovic E."/>
            <person name="Chapman J."/>
            <person name="Putnam N.H."/>
            <person name="Hellsten U."/>
            <person name="Kawashima T."/>
            <person name="Kuo A."/>
            <person name="Mitros T."/>
            <person name="Salamov A."/>
            <person name="Carpenter M.L."/>
            <person name="Signorovitch A.Y."/>
            <person name="Moreno M.A."/>
            <person name="Kamm K."/>
            <person name="Grimwood J."/>
            <person name="Schmutz J."/>
            <person name="Shapiro H."/>
            <person name="Grigoriev I.V."/>
            <person name="Buss L.W."/>
            <person name="Schierwater B."/>
            <person name="Dellaporta S.L."/>
            <person name="Rokhsar D.S."/>
        </authorList>
    </citation>
    <scope>NUCLEOTIDE SEQUENCE [LARGE SCALE GENOMIC DNA]</scope>
    <source>
        <strain evidence="9 10">Grell-BS-1999</strain>
    </source>
</reference>
<keyword evidence="7" id="KW-0496">Mitochondrion</keyword>
<evidence type="ECO:0000256" key="2">
    <source>
        <dbReference type="ARBA" id="ARBA00004448"/>
    </source>
</evidence>
<sequence length="175" mass="19529">MEDLSELNDSPSCAIIREIYDSENSHEQFELDLENALEARYDVIVIEPASIGDETSRWITVGNCLHKTAVIAGIGCLFSPLFLPTSWKVLSFSSGAVSVTSASIYGLSWQFDPCCKYQLERDSLKLAKLALPNLTSSSPVILVRKDDSYRKKLQNFFAIASACYCALTLYKWLRA</sequence>
<evidence type="ECO:0000256" key="7">
    <source>
        <dbReference type="ARBA" id="ARBA00023128"/>
    </source>
</evidence>
<evidence type="ECO:0000256" key="5">
    <source>
        <dbReference type="ARBA" id="ARBA00022792"/>
    </source>
</evidence>
<gene>
    <name evidence="9" type="ORF">TRIADDRAFT_52909</name>
</gene>
<dbReference type="OrthoDB" id="9970856at2759"/>
<organism evidence="9 10">
    <name type="scientific">Trichoplax adhaerens</name>
    <name type="common">Trichoplax reptans</name>
    <dbReference type="NCBI Taxonomy" id="10228"/>
    <lineage>
        <taxon>Eukaryota</taxon>
        <taxon>Metazoa</taxon>
        <taxon>Placozoa</taxon>
        <taxon>Uniplacotomia</taxon>
        <taxon>Trichoplacea</taxon>
        <taxon>Trichoplacidae</taxon>
        <taxon>Trichoplax</taxon>
    </lineage>
</organism>
<protein>
    <recommendedName>
        <fullName evidence="11">Transmembrane protein 11, mitochondrial</fullName>
    </recommendedName>
</protein>
<name>B3RMS8_TRIAD</name>
<dbReference type="AlphaFoldDB" id="B3RMS8"/>
<dbReference type="PhylomeDB" id="B3RMS8"/>
<dbReference type="OMA" id="IGNCLHK"/>
<dbReference type="Pfam" id="PF14972">
    <property type="entry name" value="Mito_morph_reg"/>
    <property type="match status" value="1"/>
</dbReference>
<dbReference type="HOGENOM" id="CLU_095460_0_0_1"/>
<evidence type="ECO:0000313" key="10">
    <source>
        <dbReference type="Proteomes" id="UP000009022"/>
    </source>
</evidence>
<evidence type="ECO:0000256" key="1">
    <source>
        <dbReference type="ARBA" id="ARBA00002812"/>
    </source>
</evidence>
<dbReference type="eggNOG" id="ENOG502QUAI">
    <property type="taxonomic scope" value="Eukaryota"/>
</dbReference>
<evidence type="ECO:0000256" key="8">
    <source>
        <dbReference type="ARBA" id="ARBA00023136"/>
    </source>
</evidence>
<dbReference type="EMBL" id="DS985242">
    <property type="protein sequence ID" value="EDV27901.1"/>
    <property type="molecule type" value="Genomic_DNA"/>
</dbReference>
<dbReference type="CTD" id="6750378"/>
<evidence type="ECO:0000313" key="9">
    <source>
        <dbReference type="EMBL" id="EDV27901.1"/>
    </source>
</evidence>
<evidence type="ECO:0008006" key="11">
    <source>
        <dbReference type="Google" id="ProtNLM"/>
    </source>
</evidence>
<evidence type="ECO:0000256" key="3">
    <source>
        <dbReference type="ARBA" id="ARBA00006060"/>
    </source>
</evidence>
<dbReference type="GO" id="GO:0005743">
    <property type="term" value="C:mitochondrial inner membrane"/>
    <property type="evidence" value="ECO:0000318"/>
    <property type="project" value="GO_Central"/>
</dbReference>
<dbReference type="InterPro" id="IPR026120">
    <property type="entry name" value="TMEM11"/>
</dbReference>
<dbReference type="Proteomes" id="UP000009022">
    <property type="component" value="Unassembled WGS sequence"/>
</dbReference>
<dbReference type="FunCoup" id="B3RMS8">
    <property type="interactions" value="868"/>
</dbReference>
<keyword evidence="8" id="KW-0472">Membrane</keyword>
<dbReference type="PANTHER" id="PTHR15099:SF2">
    <property type="entry name" value="TRANSMEMBRANE PROTEIN 11, MITOCHONDRIAL"/>
    <property type="match status" value="1"/>
</dbReference>
<evidence type="ECO:0000256" key="4">
    <source>
        <dbReference type="ARBA" id="ARBA00022692"/>
    </source>
</evidence>
<dbReference type="GO" id="GO:0007007">
    <property type="term" value="P:inner mitochondrial membrane organization"/>
    <property type="evidence" value="ECO:0000318"/>
    <property type="project" value="GO_Central"/>
</dbReference>
<comment type="similarity">
    <text evidence="3">Belongs to the TMEM11 family.</text>
</comment>
<dbReference type="RefSeq" id="XP_002109735.1">
    <property type="nucleotide sequence ID" value="XM_002109699.1"/>
</dbReference>
<dbReference type="GeneID" id="6750378"/>
<comment type="function">
    <text evidence="1">Plays a role in mitochondrial morphogenesis.</text>
</comment>
<dbReference type="InParanoid" id="B3RMS8"/>
<keyword evidence="4" id="KW-0812">Transmembrane</keyword>
<keyword evidence="10" id="KW-1185">Reference proteome</keyword>
<keyword evidence="6" id="KW-1133">Transmembrane helix</keyword>
<accession>B3RMS8</accession>
<dbReference type="KEGG" id="tad:TRIADDRAFT_52909"/>
<evidence type="ECO:0000256" key="6">
    <source>
        <dbReference type="ARBA" id="ARBA00022989"/>
    </source>
</evidence>